<keyword evidence="4" id="KW-1185">Reference proteome</keyword>
<evidence type="ECO:0000313" key="3">
    <source>
        <dbReference type="EnsemblPlants" id="KQK11880"/>
    </source>
</evidence>
<dbReference type="Gramene" id="KQK11880">
    <property type="protein sequence ID" value="KQK11880"/>
    <property type="gene ID" value="BRADI_1g00291v3"/>
</dbReference>
<reference evidence="3" key="3">
    <citation type="submission" date="2018-08" db="UniProtKB">
        <authorList>
            <consortium name="EnsemblPlants"/>
        </authorList>
    </citation>
    <scope>IDENTIFICATION</scope>
    <source>
        <strain evidence="3">cv. Bd21</strain>
    </source>
</reference>
<feature type="compositionally biased region" description="Pro residues" evidence="1">
    <location>
        <begin position="1"/>
        <end position="10"/>
    </location>
</feature>
<reference evidence="2 3" key="1">
    <citation type="journal article" date="2010" name="Nature">
        <title>Genome sequencing and analysis of the model grass Brachypodium distachyon.</title>
        <authorList>
            <consortium name="International Brachypodium Initiative"/>
        </authorList>
    </citation>
    <scope>NUCLEOTIDE SEQUENCE [LARGE SCALE GENOMIC DNA]</scope>
    <source>
        <strain evidence="2 3">Bd21</strain>
    </source>
</reference>
<organism evidence="2">
    <name type="scientific">Brachypodium distachyon</name>
    <name type="common">Purple false brome</name>
    <name type="synonym">Trachynia distachya</name>
    <dbReference type="NCBI Taxonomy" id="15368"/>
    <lineage>
        <taxon>Eukaryota</taxon>
        <taxon>Viridiplantae</taxon>
        <taxon>Streptophyta</taxon>
        <taxon>Embryophyta</taxon>
        <taxon>Tracheophyta</taxon>
        <taxon>Spermatophyta</taxon>
        <taxon>Magnoliopsida</taxon>
        <taxon>Liliopsida</taxon>
        <taxon>Poales</taxon>
        <taxon>Poaceae</taxon>
        <taxon>BOP clade</taxon>
        <taxon>Pooideae</taxon>
        <taxon>Stipodae</taxon>
        <taxon>Brachypodieae</taxon>
        <taxon>Brachypodium</taxon>
    </lineage>
</organism>
<dbReference type="InParanoid" id="A0A0Q3GL48"/>
<accession>A0A0Q3GL48</accession>
<feature type="region of interest" description="Disordered" evidence="1">
    <location>
        <begin position="1"/>
        <end position="93"/>
    </location>
</feature>
<name>A0A0Q3GL48_BRADI</name>
<proteinExistence type="predicted"/>
<gene>
    <name evidence="2" type="ORF">BRADI_1g00291v3</name>
</gene>
<reference evidence="2" key="2">
    <citation type="submission" date="2017-06" db="EMBL/GenBank/DDBJ databases">
        <title>WGS assembly of Brachypodium distachyon.</title>
        <authorList>
            <consortium name="The International Brachypodium Initiative"/>
            <person name="Lucas S."/>
            <person name="Harmon-Smith M."/>
            <person name="Lail K."/>
            <person name="Tice H."/>
            <person name="Grimwood J."/>
            <person name="Bruce D."/>
            <person name="Barry K."/>
            <person name="Shu S."/>
            <person name="Lindquist E."/>
            <person name="Wang M."/>
            <person name="Pitluck S."/>
            <person name="Vogel J.P."/>
            <person name="Garvin D.F."/>
            <person name="Mockler T.C."/>
            <person name="Schmutz J."/>
            <person name="Rokhsar D."/>
            <person name="Bevan M.W."/>
        </authorList>
    </citation>
    <scope>NUCLEOTIDE SEQUENCE</scope>
    <source>
        <strain evidence="2">Bd21</strain>
    </source>
</reference>
<dbReference type="EnsemblPlants" id="KQK11880">
    <property type="protein sequence ID" value="KQK11880"/>
    <property type="gene ID" value="BRADI_1g00291v3"/>
</dbReference>
<sequence length="93" mass="10023">MSRPWSPPPTGRQILAEQRPRRHPPPSSHPSPHLNRPAPPLLLDLGAESRRRQRQLGRREGAVAGDGSTSGSGKRDGGMVSGTGRGESKGYLR</sequence>
<evidence type="ECO:0000313" key="4">
    <source>
        <dbReference type="Proteomes" id="UP000008810"/>
    </source>
</evidence>
<dbReference type="Proteomes" id="UP000008810">
    <property type="component" value="Chromosome 1"/>
</dbReference>
<evidence type="ECO:0000256" key="1">
    <source>
        <dbReference type="SAM" id="MobiDB-lite"/>
    </source>
</evidence>
<evidence type="ECO:0000313" key="2">
    <source>
        <dbReference type="EMBL" id="KQK11880.1"/>
    </source>
</evidence>
<dbReference type="EMBL" id="CM000880">
    <property type="protein sequence ID" value="KQK11880.1"/>
    <property type="molecule type" value="Genomic_DNA"/>
</dbReference>
<dbReference type="AlphaFoldDB" id="A0A0Q3GL48"/>
<protein>
    <submittedName>
        <fullName evidence="2 3">Uncharacterized protein</fullName>
    </submittedName>
</protein>